<keyword evidence="1" id="KW-0812">Transmembrane</keyword>
<dbReference type="RefSeq" id="WP_135063201.1">
    <property type="nucleotide sequence ID" value="NZ_CP038266.1"/>
</dbReference>
<dbReference type="Proteomes" id="UP000295748">
    <property type="component" value="Chromosome"/>
</dbReference>
<dbReference type="EMBL" id="CP038266">
    <property type="protein sequence ID" value="QBR87641.1"/>
    <property type="molecule type" value="Genomic_DNA"/>
</dbReference>
<evidence type="ECO:0000313" key="3">
    <source>
        <dbReference type="Proteomes" id="UP000295748"/>
    </source>
</evidence>
<feature type="transmembrane region" description="Helical" evidence="1">
    <location>
        <begin position="161"/>
        <end position="180"/>
    </location>
</feature>
<organism evidence="2 3">
    <name type="scientific">Microbacterium wangchenii</name>
    <dbReference type="NCBI Taxonomy" id="2541726"/>
    <lineage>
        <taxon>Bacteria</taxon>
        <taxon>Bacillati</taxon>
        <taxon>Actinomycetota</taxon>
        <taxon>Actinomycetes</taxon>
        <taxon>Micrococcales</taxon>
        <taxon>Microbacteriaceae</taxon>
        <taxon>Microbacterium</taxon>
    </lineage>
</organism>
<sequence length="329" mass="34308">MPNEGATEPEVSFDVLAADLQRLRREAGDISYAEIAARIAARRESEGMSAGAARIARSTVFDVFRPGRRRVNADLVREVALALGEDEQSAAQWRQRSLDARGSLTADVSAAPAPAPTPVAPAVHGPGEGALRVALLVAVLVGCTGLNLFGAAVVRRWDLPIFLDMIGTATAAFALGPWYGALVGVTTNVLGGIILGPENVLFAVVNVTGAVVWGYGIRRLARTIPRFVVLNVAVAFACTLVAVPVNVLYDGNGGHLSDAVIAAMRDAEGLWAAAFSAILPVSVGDKVIAGFLALACARLLGPFRLREPQPPLLVPGGVGSPAHRTRMTA</sequence>
<name>A0ABX5SND0_9MICO</name>
<keyword evidence="3" id="KW-1185">Reference proteome</keyword>
<dbReference type="Gene3D" id="1.10.1760.20">
    <property type="match status" value="1"/>
</dbReference>
<feature type="transmembrane region" description="Helical" evidence="1">
    <location>
        <begin position="269"/>
        <end position="296"/>
    </location>
</feature>
<feature type="transmembrane region" description="Helical" evidence="1">
    <location>
        <begin position="200"/>
        <end position="216"/>
    </location>
</feature>
<accession>A0ABX5SND0</accession>
<keyword evidence="1" id="KW-0472">Membrane</keyword>
<keyword evidence="1" id="KW-1133">Transmembrane helix</keyword>
<evidence type="ECO:0000256" key="1">
    <source>
        <dbReference type="SAM" id="Phobius"/>
    </source>
</evidence>
<evidence type="ECO:0000313" key="2">
    <source>
        <dbReference type="EMBL" id="QBR87641.1"/>
    </source>
</evidence>
<gene>
    <name evidence="2" type="ORF">E4K62_02355</name>
</gene>
<proteinExistence type="predicted"/>
<feature type="transmembrane region" description="Helical" evidence="1">
    <location>
        <begin position="133"/>
        <end position="154"/>
    </location>
</feature>
<reference evidence="2 3" key="1">
    <citation type="submission" date="2019-03" db="EMBL/GenBank/DDBJ databases">
        <authorList>
            <person name="Dong K."/>
        </authorList>
    </citation>
    <scope>NUCLEOTIDE SEQUENCE [LARGE SCALE GENOMIC DNA]</scope>
    <source>
        <strain evidence="3">dk512</strain>
    </source>
</reference>
<feature type="transmembrane region" description="Helical" evidence="1">
    <location>
        <begin position="228"/>
        <end position="249"/>
    </location>
</feature>
<protein>
    <submittedName>
        <fullName evidence="2">ECF transporter S component</fullName>
    </submittedName>
</protein>